<evidence type="ECO:0000313" key="2">
    <source>
        <dbReference type="EMBL" id="KAJ8871126.1"/>
    </source>
</evidence>
<evidence type="ECO:0000256" key="1">
    <source>
        <dbReference type="SAM" id="MobiDB-lite"/>
    </source>
</evidence>
<feature type="compositionally biased region" description="Basic and acidic residues" evidence="1">
    <location>
        <begin position="103"/>
        <end position="112"/>
    </location>
</feature>
<name>A0ABQ9GGN9_9NEOP</name>
<evidence type="ECO:0000313" key="3">
    <source>
        <dbReference type="Proteomes" id="UP001159363"/>
    </source>
</evidence>
<dbReference type="EMBL" id="JARBHB010000012">
    <property type="protein sequence ID" value="KAJ8871126.1"/>
    <property type="molecule type" value="Genomic_DNA"/>
</dbReference>
<reference evidence="2 3" key="1">
    <citation type="submission" date="2023-02" db="EMBL/GenBank/DDBJ databases">
        <title>LHISI_Scaffold_Assembly.</title>
        <authorList>
            <person name="Stuart O.P."/>
            <person name="Cleave R."/>
            <person name="Magrath M.J.L."/>
            <person name="Mikheyev A.S."/>
        </authorList>
    </citation>
    <scope>NUCLEOTIDE SEQUENCE [LARGE SCALE GENOMIC DNA]</scope>
    <source>
        <strain evidence="2">Daus_M_001</strain>
        <tissue evidence="2">Leg muscle</tissue>
    </source>
</reference>
<gene>
    <name evidence="2" type="ORF">PR048_027430</name>
</gene>
<organism evidence="2 3">
    <name type="scientific">Dryococelus australis</name>
    <dbReference type="NCBI Taxonomy" id="614101"/>
    <lineage>
        <taxon>Eukaryota</taxon>
        <taxon>Metazoa</taxon>
        <taxon>Ecdysozoa</taxon>
        <taxon>Arthropoda</taxon>
        <taxon>Hexapoda</taxon>
        <taxon>Insecta</taxon>
        <taxon>Pterygota</taxon>
        <taxon>Neoptera</taxon>
        <taxon>Polyneoptera</taxon>
        <taxon>Phasmatodea</taxon>
        <taxon>Verophasmatodea</taxon>
        <taxon>Anareolatae</taxon>
        <taxon>Phasmatidae</taxon>
        <taxon>Eurycanthinae</taxon>
        <taxon>Dryococelus</taxon>
    </lineage>
</organism>
<feature type="region of interest" description="Disordered" evidence="1">
    <location>
        <begin position="83"/>
        <end position="124"/>
    </location>
</feature>
<protein>
    <submittedName>
        <fullName evidence="2">Uncharacterized protein</fullName>
    </submittedName>
</protein>
<sequence>MYPYSSCHLTQVTCCNKWILQHLFRSLKTKWDIKLAYHQRHNTGQKEASPELPRSGCMHPYDRNVIPKDQYDPETFCRYQEQTKLEKNQDENKISEPSATGESQDKHAKNEDLTNQPSCSGMHGHRIKISSLSQFATSSSTTVSNNQSSVPYRDRTFDGILLETLLQHSKPNMKKKTRILGGAEVITSLEARLKKEKDENEKTNFERKEEKKKFVDSSSDEEQFGLEALENNIEQELKEAERDGEYFQPQQTVQIGRWVLASQVVGITEDNEPEVKFVCLHKVMAQGTSFHWQEEVYCVSSDVIMSLPEPYINHRGDIYTFS</sequence>
<proteinExistence type="predicted"/>
<accession>A0ABQ9GGN9</accession>
<feature type="region of interest" description="Disordered" evidence="1">
    <location>
        <begin position="41"/>
        <end position="64"/>
    </location>
</feature>
<keyword evidence="3" id="KW-1185">Reference proteome</keyword>
<dbReference type="Proteomes" id="UP001159363">
    <property type="component" value="Chromosome 11"/>
</dbReference>
<comment type="caution">
    <text evidence="2">The sequence shown here is derived from an EMBL/GenBank/DDBJ whole genome shotgun (WGS) entry which is preliminary data.</text>
</comment>
<feature type="compositionally biased region" description="Basic and acidic residues" evidence="1">
    <location>
        <begin position="83"/>
        <end position="94"/>
    </location>
</feature>
<feature type="region of interest" description="Disordered" evidence="1">
    <location>
        <begin position="197"/>
        <end position="219"/>
    </location>
</feature>
<feature type="compositionally biased region" description="Basic and acidic residues" evidence="1">
    <location>
        <begin position="197"/>
        <end position="215"/>
    </location>
</feature>